<dbReference type="AlphaFoldDB" id="A0A1D2MXC5"/>
<sequence length="150" mass="16615">QTQIFIMKLTIFTLITTLGIIMLTMYVTPTHCQGLLCFQCENCKNKPVGDGYCQKNGTELDRCGKLVFKDGTINRVCANKSWVDEVQGAGASCEQFKELELFDNANLKACYCDGDLCNEAAIVNKVTKRRLLLSVFAAVSIYLAGSDFCE</sequence>
<accession>A0A1D2MXC5</accession>
<comment type="caution">
    <text evidence="1">The sequence shown here is derived from an EMBL/GenBank/DDBJ whole genome shotgun (WGS) entry which is preliminary data.</text>
</comment>
<proteinExistence type="predicted"/>
<evidence type="ECO:0000313" key="2">
    <source>
        <dbReference type="Proteomes" id="UP000094527"/>
    </source>
</evidence>
<dbReference type="Proteomes" id="UP000094527">
    <property type="component" value="Unassembled WGS sequence"/>
</dbReference>
<evidence type="ECO:0000313" key="1">
    <source>
        <dbReference type="EMBL" id="ODM97591.1"/>
    </source>
</evidence>
<evidence type="ECO:0008006" key="3">
    <source>
        <dbReference type="Google" id="ProtNLM"/>
    </source>
</evidence>
<gene>
    <name evidence="1" type="ORF">Ocin01_09071</name>
</gene>
<organism evidence="1 2">
    <name type="scientific">Orchesella cincta</name>
    <name type="common">Springtail</name>
    <name type="synonym">Podura cincta</name>
    <dbReference type="NCBI Taxonomy" id="48709"/>
    <lineage>
        <taxon>Eukaryota</taxon>
        <taxon>Metazoa</taxon>
        <taxon>Ecdysozoa</taxon>
        <taxon>Arthropoda</taxon>
        <taxon>Hexapoda</taxon>
        <taxon>Collembola</taxon>
        <taxon>Entomobryomorpha</taxon>
        <taxon>Entomobryoidea</taxon>
        <taxon>Orchesellidae</taxon>
        <taxon>Orchesellinae</taxon>
        <taxon>Orchesella</taxon>
    </lineage>
</organism>
<name>A0A1D2MXC5_ORCCI</name>
<keyword evidence="2" id="KW-1185">Reference proteome</keyword>
<feature type="non-terminal residue" evidence="1">
    <location>
        <position position="1"/>
    </location>
</feature>
<protein>
    <recommendedName>
        <fullName evidence="3">Protein sleepless</fullName>
    </recommendedName>
</protein>
<dbReference type="EMBL" id="LJIJ01000428">
    <property type="protein sequence ID" value="ODM97591.1"/>
    <property type="molecule type" value="Genomic_DNA"/>
</dbReference>
<reference evidence="1 2" key="1">
    <citation type="journal article" date="2016" name="Genome Biol. Evol.">
        <title>Gene Family Evolution Reflects Adaptation to Soil Environmental Stressors in the Genome of the Collembolan Orchesella cincta.</title>
        <authorList>
            <person name="Faddeeva-Vakhrusheva A."/>
            <person name="Derks M.F."/>
            <person name="Anvar S.Y."/>
            <person name="Agamennone V."/>
            <person name="Suring W."/>
            <person name="Smit S."/>
            <person name="van Straalen N.M."/>
            <person name="Roelofs D."/>
        </authorList>
    </citation>
    <scope>NUCLEOTIDE SEQUENCE [LARGE SCALE GENOMIC DNA]</scope>
    <source>
        <tissue evidence="1">Mixed pool</tissue>
    </source>
</reference>